<dbReference type="KEGG" id="cpla:122541276"/>
<keyword evidence="4 9" id="KW-1133">Transmembrane helix</keyword>
<evidence type="ECO:0000256" key="1">
    <source>
        <dbReference type="ARBA" id="ARBA00004479"/>
    </source>
</evidence>
<dbReference type="RefSeq" id="XP_043533831.1">
    <property type="nucleotide sequence ID" value="XM_043677896.1"/>
</dbReference>
<evidence type="ECO:0000256" key="8">
    <source>
        <dbReference type="ARBA" id="ARBA00023182"/>
    </source>
</evidence>
<dbReference type="SUPFAM" id="SSF54452">
    <property type="entry name" value="MHC antigen-recognition domain"/>
    <property type="match status" value="1"/>
</dbReference>
<dbReference type="InterPro" id="IPR003006">
    <property type="entry name" value="Ig/MHC_CS"/>
</dbReference>
<comment type="subcellular location">
    <subcellularLocation>
        <location evidence="1">Membrane</location>
        <topology evidence="1">Single-pass type I membrane protein</topology>
    </subcellularLocation>
</comment>
<sequence length="276" mass="31078">MDLYRVSDPRSLWMWIRIPIPLLVGTFILLNGERDSGADAHSYSHVQGCEFNSSGSWTYIEQYIYDQQLIVYFDFNHKKYIAVKDWAKSNADRWTKESGEALYQQAFGFCQNNIGIMESEVLSRKVEPTVTNRPKASPHSAQSALLSCHVTGFYPPEIDVTWLKNGAPIPDGVINTVLLSDGDWTYQVEDLLQYQPVSGDKYTCHVEHSSLRWPRSVDWEVRSIPESAHPKIAVGALFFVIGLIILLAGVIMRLKNAKAILDSSNHGPRLMSTAAS</sequence>
<dbReference type="GO" id="GO:0002504">
    <property type="term" value="P:antigen processing and presentation of peptide or polysaccharide antigen via MHC class II"/>
    <property type="evidence" value="ECO:0007669"/>
    <property type="project" value="UniProtKB-KW"/>
</dbReference>
<proteinExistence type="evidence at transcript level"/>
<evidence type="ECO:0000256" key="9">
    <source>
        <dbReference type="SAM" id="Phobius"/>
    </source>
</evidence>
<dbReference type="PROSITE" id="PS00290">
    <property type="entry name" value="IG_MHC"/>
    <property type="match status" value="1"/>
</dbReference>
<keyword evidence="3" id="KW-0391">Immunity</keyword>
<feature type="domain" description="Ig-like" evidence="10">
    <location>
        <begin position="128"/>
        <end position="218"/>
    </location>
</feature>
<reference evidence="11" key="1">
    <citation type="journal article" date="2013" name="Fish Physiol. Biochem.">
        <title>Molecular cloning and expression analysis of major histocompatibility complex class IIB gene of the Whitespotted bambooshark (Chiloscyllium plagiosum).</title>
        <authorList>
            <person name="Ma Q."/>
            <person name="Su Y.Q."/>
            <person name="Wang J."/>
            <person name="Zhuang Z.M."/>
            <person name="Tang Q.S."/>
        </authorList>
    </citation>
    <scope>NUCLEOTIDE SEQUENCE</scope>
</reference>
<dbReference type="InterPro" id="IPR011162">
    <property type="entry name" value="MHC_I/II-like_Ag-recog"/>
</dbReference>
<dbReference type="PANTHER" id="PTHR19944:SF99">
    <property type="entry name" value="HLA CLASS II HISTOCOMPATIBILITY ANTIGEN, DRB1 BETA CHAIN"/>
    <property type="match status" value="1"/>
</dbReference>
<dbReference type="GO" id="GO:0042613">
    <property type="term" value="C:MHC class II protein complex"/>
    <property type="evidence" value="ECO:0007669"/>
    <property type="project" value="UniProtKB-KW"/>
</dbReference>
<dbReference type="SUPFAM" id="SSF48726">
    <property type="entry name" value="Immunoglobulin"/>
    <property type="match status" value="1"/>
</dbReference>
<dbReference type="InterPro" id="IPR007110">
    <property type="entry name" value="Ig-like_dom"/>
</dbReference>
<organism evidence="11">
    <name type="scientific">Chiloscyllium plagiosum</name>
    <name type="common">whitespotted bambooshark</name>
    <dbReference type="NCBI Taxonomy" id="36176"/>
    <lineage>
        <taxon>Eukaryota</taxon>
        <taxon>Metazoa</taxon>
        <taxon>Chordata</taxon>
        <taxon>Craniata</taxon>
        <taxon>Vertebrata</taxon>
        <taxon>Chondrichthyes</taxon>
        <taxon>Elasmobranchii</taxon>
        <taxon>Galeomorphii</taxon>
        <taxon>Galeoidea</taxon>
        <taxon>Orectolobiformes</taxon>
        <taxon>Hemiscylliidae</taxon>
        <taxon>Chiloscyllium</taxon>
    </lineage>
</organism>
<dbReference type="EMBL" id="HQ334204">
    <property type="protein sequence ID" value="AEO97322.1"/>
    <property type="molecule type" value="mRNA"/>
</dbReference>
<dbReference type="InterPro" id="IPR003597">
    <property type="entry name" value="Ig_C1-set"/>
</dbReference>
<dbReference type="Gene3D" id="2.60.40.10">
    <property type="entry name" value="Immunoglobulins"/>
    <property type="match status" value="1"/>
</dbReference>
<keyword evidence="2 9" id="KW-0812">Transmembrane</keyword>
<dbReference type="Pfam" id="PF07654">
    <property type="entry name" value="C1-set"/>
    <property type="match status" value="1"/>
</dbReference>
<evidence type="ECO:0000259" key="10">
    <source>
        <dbReference type="PROSITE" id="PS50835"/>
    </source>
</evidence>
<dbReference type="GO" id="GO:0002250">
    <property type="term" value="P:adaptive immune response"/>
    <property type="evidence" value="ECO:0007669"/>
    <property type="project" value="UniProtKB-KW"/>
</dbReference>
<accession>I6N586</accession>
<feature type="transmembrane region" description="Helical" evidence="9">
    <location>
        <begin position="12"/>
        <end position="30"/>
    </location>
</feature>
<dbReference type="InterPro" id="IPR050160">
    <property type="entry name" value="MHC/Immunoglobulin"/>
</dbReference>
<evidence type="ECO:0000256" key="7">
    <source>
        <dbReference type="ARBA" id="ARBA00023180"/>
    </source>
</evidence>
<dbReference type="InterPro" id="IPR013783">
    <property type="entry name" value="Ig-like_fold"/>
</dbReference>
<feature type="transmembrane region" description="Helical" evidence="9">
    <location>
        <begin position="232"/>
        <end position="252"/>
    </location>
</feature>
<dbReference type="Gene3D" id="3.10.320.10">
    <property type="entry name" value="Class II Histocompatibility Antigen, M Beta Chain, Chain B, domain 1"/>
    <property type="match status" value="1"/>
</dbReference>
<evidence type="ECO:0000256" key="3">
    <source>
        <dbReference type="ARBA" id="ARBA00022859"/>
    </source>
</evidence>
<dbReference type="PROSITE" id="PS50835">
    <property type="entry name" value="IG_LIKE"/>
    <property type="match status" value="1"/>
</dbReference>
<keyword evidence="5" id="KW-1064">Adaptive immunity</keyword>
<keyword evidence="7" id="KW-0325">Glycoprotein</keyword>
<evidence type="ECO:0000256" key="5">
    <source>
        <dbReference type="ARBA" id="ARBA00023130"/>
    </source>
</evidence>
<dbReference type="InterPro" id="IPR036179">
    <property type="entry name" value="Ig-like_dom_sf"/>
</dbReference>
<name>I6N586_9CHON</name>
<evidence type="ECO:0000256" key="4">
    <source>
        <dbReference type="ARBA" id="ARBA00022989"/>
    </source>
</evidence>
<evidence type="ECO:0000313" key="11">
    <source>
        <dbReference type="EMBL" id="AEO97322.1"/>
    </source>
</evidence>
<dbReference type="PANTHER" id="PTHR19944">
    <property type="entry name" value="MHC CLASS II-RELATED"/>
    <property type="match status" value="1"/>
</dbReference>
<dbReference type="AlphaFoldDB" id="I6N586"/>
<evidence type="ECO:0000256" key="6">
    <source>
        <dbReference type="ARBA" id="ARBA00023136"/>
    </source>
</evidence>
<dbReference type="InterPro" id="IPR014745">
    <property type="entry name" value="MHC_II_a/b_N"/>
</dbReference>
<dbReference type="GeneID" id="122541276"/>
<protein>
    <submittedName>
        <fullName evidence="11">MHC class IIB antigen</fullName>
    </submittedName>
</protein>
<evidence type="ECO:0000256" key="2">
    <source>
        <dbReference type="ARBA" id="ARBA00022692"/>
    </source>
</evidence>
<keyword evidence="8" id="KW-0491">MHC II</keyword>
<dbReference type="SMART" id="SM00407">
    <property type="entry name" value="IGc1"/>
    <property type="match status" value="1"/>
</dbReference>
<keyword evidence="6 9" id="KW-0472">Membrane</keyword>